<dbReference type="SUPFAM" id="SSF46894">
    <property type="entry name" value="C-terminal effector domain of the bipartite response regulators"/>
    <property type="match status" value="1"/>
</dbReference>
<sequence length="246" mass="27538">MVGFSHREFADALALVNTGAMLVDRSTPFGRRFLDLLARLVPGSVLGYREREVGSHRLLIGCDTSACGPPESVTVAAMRLCGEHPLSIRRCAHEQRALRLSDVVAGPQLHRLDYFRQVLAPMGVEHQIRLWLPAPRGVARYLYINRSSSDGDFGDHDRELLEVLRPSLAAGRERWAGADVRMVDRLTRRESEILSWVARGKTNQEIADRLVVSPNTVRKHLENSFEKLGVHTRAEAVAHLLTQPDP</sequence>
<dbReference type="PANTHER" id="PTHR44688">
    <property type="entry name" value="DNA-BINDING TRANSCRIPTIONAL ACTIVATOR DEVR_DOSR"/>
    <property type="match status" value="1"/>
</dbReference>
<dbReference type="SMART" id="SM00421">
    <property type="entry name" value="HTH_LUXR"/>
    <property type="match status" value="1"/>
</dbReference>
<evidence type="ECO:0000256" key="2">
    <source>
        <dbReference type="ARBA" id="ARBA00023125"/>
    </source>
</evidence>
<keyword evidence="6" id="KW-1185">Reference proteome</keyword>
<gene>
    <name evidence="5" type="ORF">GCM10009798_02400</name>
</gene>
<reference evidence="5 6" key="1">
    <citation type="journal article" date="2019" name="Int. J. Syst. Evol. Microbiol.">
        <title>The Global Catalogue of Microorganisms (GCM) 10K type strain sequencing project: providing services to taxonomists for standard genome sequencing and annotation.</title>
        <authorList>
            <consortium name="The Broad Institute Genomics Platform"/>
            <consortium name="The Broad Institute Genome Sequencing Center for Infectious Disease"/>
            <person name="Wu L."/>
            <person name="Ma J."/>
        </authorList>
    </citation>
    <scope>NUCLEOTIDE SEQUENCE [LARGE SCALE GENOMIC DNA]</scope>
    <source>
        <strain evidence="5 6">JCM 15309</strain>
    </source>
</reference>
<organism evidence="5 6">
    <name type="scientific">Nocardioides panacihumi</name>
    <dbReference type="NCBI Taxonomy" id="400774"/>
    <lineage>
        <taxon>Bacteria</taxon>
        <taxon>Bacillati</taxon>
        <taxon>Actinomycetota</taxon>
        <taxon>Actinomycetes</taxon>
        <taxon>Propionibacteriales</taxon>
        <taxon>Nocardioidaceae</taxon>
        <taxon>Nocardioides</taxon>
    </lineage>
</organism>
<evidence type="ECO:0000256" key="3">
    <source>
        <dbReference type="ARBA" id="ARBA00023163"/>
    </source>
</evidence>
<keyword evidence="1" id="KW-0805">Transcription regulation</keyword>
<dbReference type="InterPro" id="IPR036388">
    <property type="entry name" value="WH-like_DNA-bd_sf"/>
</dbReference>
<feature type="domain" description="HTH luxR-type" evidence="4">
    <location>
        <begin position="179"/>
        <end position="244"/>
    </location>
</feature>
<dbReference type="EMBL" id="BAAAPB010000001">
    <property type="protein sequence ID" value="GAA1946883.1"/>
    <property type="molecule type" value="Genomic_DNA"/>
</dbReference>
<dbReference type="InterPro" id="IPR000792">
    <property type="entry name" value="Tscrpt_reg_LuxR_C"/>
</dbReference>
<dbReference type="InterPro" id="IPR016032">
    <property type="entry name" value="Sig_transdc_resp-reg_C-effctor"/>
</dbReference>
<dbReference type="Pfam" id="PF00196">
    <property type="entry name" value="GerE"/>
    <property type="match status" value="1"/>
</dbReference>
<proteinExistence type="predicted"/>
<evidence type="ECO:0000313" key="5">
    <source>
        <dbReference type="EMBL" id="GAA1946883.1"/>
    </source>
</evidence>
<dbReference type="PROSITE" id="PS50043">
    <property type="entry name" value="HTH_LUXR_2"/>
    <property type="match status" value="1"/>
</dbReference>
<keyword evidence="2" id="KW-0238">DNA-binding</keyword>
<name>A0ABN2QAK2_9ACTN</name>
<dbReference type="PRINTS" id="PR00038">
    <property type="entry name" value="HTHLUXR"/>
</dbReference>
<protein>
    <recommendedName>
        <fullName evidence="4">HTH luxR-type domain-containing protein</fullName>
    </recommendedName>
</protein>
<evidence type="ECO:0000259" key="4">
    <source>
        <dbReference type="PROSITE" id="PS50043"/>
    </source>
</evidence>
<keyword evidence="3" id="KW-0804">Transcription</keyword>
<dbReference type="RefSeq" id="WP_344041565.1">
    <property type="nucleotide sequence ID" value="NZ_BAAAPB010000001.1"/>
</dbReference>
<dbReference type="PROSITE" id="PS00622">
    <property type="entry name" value="HTH_LUXR_1"/>
    <property type="match status" value="1"/>
</dbReference>
<accession>A0ABN2QAK2</accession>
<evidence type="ECO:0000256" key="1">
    <source>
        <dbReference type="ARBA" id="ARBA00023015"/>
    </source>
</evidence>
<comment type="caution">
    <text evidence="5">The sequence shown here is derived from an EMBL/GenBank/DDBJ whole genome shotgun (WGS) entry which is preliminary data.</text>
</comment>
<dbReference type="Gene3D" id="1.10.10.10">
    <property type="entry name" value="Winged helix-like DNA-binding domain superfamily/Winged helix DNA-binding domain"/>
    <property type="match status" value="1"/>
</dbReference>
<dbReference type="Proteomes" id="UP001500571">
    <property type="component" value="Unassembled WGS sequence"/>
</dbReference>
<dbReference type="CDD" id="cd06170">
    <property type="entry name" value="LuxR_C_like"/>
    <property type="match status" value="1"/>
</dbReference>
<dbReference type="PANTHER" id="PTHR44688:SF16">
    <property type="entry name" value="DNA-BINDING TRANSCRIPTIONAL ACTIVATOR DEVR_DOSR"/>
    <property type="match status" value="1"/>
</dbReference>
<evidence type="ECO:0000313" key="6">
    <source>
        <dbReference type="Proteomes" id="UP001500571"/>
    </source>
</evidence>